<evidence type="ECO:0000256" key="1">
    <source>
        <dbReference type="SAM" id="Phobius"/>
    </source>
</evidence>
<evidence type="ECO:0000313" key="2">
    <source>
        <dbReference type="EMBL" id="CAF3905139.1"/>
    </source>
</evidence>
<dbReference type="Proteomes" id="UP000663844">
    <property type="component" value="Unassembled WGS sequence"/>
</dbReference>
<feature type="transmembrane region" description="Helical" evidence="1">
    <location>
        <begin position="105"/>
        <end position="125"/>
    </location>
</feature>
<evidence type="ECO:0000313" key="3">
    <source>
        <dbReference type="Proteomes" id="UP000663844"/>
    </source>
</evidence>
<keyword evidence="1" id="KW-1133">Transmembrane helix</keyword>
<name>A0A819HR83_9BILA</name>
<protein>
    <submittedName>
        <fullName evidence="2">Uncharacterized protein</fullName>
    </submittedName>
</protein>
<gene>
    <name evidence="2" type="ORF">OXD698_LOCUS24163</name>
</gene>
<organism evidence="2 3">
    <name type="scientific">Adineta steineri</name>
    <dbReference type="NCBI Taxonomy" id="433720"/>
    <lineage>
        <taxon>Eukaryota</taxon>
        <taxon>Metazoa</taxon>
        <taxon>Spiralia</taxon>
        <taxon>Gnathifera</taxon>
        <taxon>Rotifera</taxon>
        <taxon>Eurotatoria</taxon>
        <taxon>Bdelloidea</taxon>
        <taxon>Adinetida</taxon>
        <taxon>Adinetidae</taxon>
        <taxon>Adineta</taxon>
    </lineage>
</organism>
<comment type="caution">
    <text evidence="2">The sequence shown here is derived from an EMBL/GenBank/DDBJ whole genome shotgun (WGS) entry which is preliminary data.</text>
</comment>
<feature type="non-terminal residue" evidence="2">
    <location>
        <position position="1"/>
    </location>
</feature>
<keyword evidence="1" id="KW-0472">Membrane</keyword>
<sequence>FGIYTLPNQGYVYCKARTFFTYIPLSASSCVRIRSFSQVKVSQRTICSFICSSVSQFCNTFNDYSLLIFYSLLPPICMFLFGWMTIQHVHNRPINRALNIKDRQLTIMLIFQVLLFQILLLPISIHELPNYSYNINGPSIV</sequence>
<keyword evidence="1" id="KW-0812">Transmembrane</keyword>
<reference evidence="2" key="1">
    <citation type="submission" date="2021-02" db="EMBL/GenBank/DDBJ databases">
        <authorList>
            <person name="Nowell W R."/>
        </authorList>
    </citation>
    <scope>NUCLEOTIDE SEQUENCE</scope>
</reference>
<accession>A0A819HR83</accession>
<feature type="transmembrane region" description="Helical" evidence="1">
    <location>
        <begin position="64"/>
        <end position="84"/>
    </location>
</feature>
<proteinExistence type="predicted"/>
<dbReference type="AlphaFoldDB" id="A0A819HR83"/>
<dbReference type="EMBL" id="CAJOAZ010002204">
    <property type="protein sequence ID" value="CAF3905139.1"/>
    <property type="molecule type" value="Genomic_DNA"/>
</dbReference>